<dbReference type="GO" id="GO:0016052">
    <property type="term" value="P:carbohydrate catabolic process"/>
    <property type="evidence" value="ECO:0007669"/>
    <property type="project" value="InterPro"/>
</dbReference>
<keyword evidence="6" id="KW-0325">Glycoprotein</keyword>
<evidence type="ECO:0000256" key="2">
    <source>
        <dbReference type="ARBA" id="ARBA00009699"/>
    </source>
</evidence>
<dbReference type="VEuPathDB" id="FungiDB:ATEG_00751"/>
<dbReference type="PANTHER" id="PTHR12145">
    <property type="entry name" value="MANNAN ENDO-1,6-ALPHA-MANNOSIDASE DCW1"/>
    <property type="match status" value="1"/>
</dbReference>
<gene>
    <name evidence="10" type="ORF">ATEG_00751</name>
</gene>
<dbReference type="Pfam" id="PF03663">
    <property type="entry name" value="Glyco_hydro_76"/>
    <property type="match status" value="1"/>
</dbReference>
<dbReference type="HOGENOM" id="CLU_025694_0_0_1"/>
<proteinExistence type="inferred from homology"/>
<evidence type="ECO:0000256" key="7">
    <source>
        <dbReference type="ARBA" id="ARBA00023295"/>
    </source>
</evidence>
<keyword evidence="8" id="KW-0472">Membrane</keyword>
<name>Q0CZY3_ASPTN</name>
<accession>Q0CZY3</accession>
<evidence type="ECO:0000256" key="9">
    <source>
        <dbReference type="SAM" id="SignalP"/>
    </source>
</evidence>
<feature type="transmembrane region" description="Helical" evidence="8">
    <location>
        <begin position="256"/>
        <end position="275"/>
    </location>
</feature>
<evidence type="ECO:0000313" key="11">
    <source>
        <dbReference type="Proteomes" id="UP000007963"/>
    </source>
</evidence>
<dbReference type="PANTHER" id="PTHR12145:SF37">
    <property type="entry name" value="MANNAN ENDO-1,6-ALPHA-MANNOSIDASE"/>
    <property type="match status" value="1"/>
</dbReference>
<keyword evidence="8" id="KW-1133">Transmembrane helix</keyword>
<dbReference type="Gene3D" id="1.50.10.20">
    <property type="match status" value="1"/>
</dbReference>
<comment type="catalytic activity">
    <reaction evidence="1">
        <text>Random hydrolysis of (1-&gt;6)-alpha-D-mannosidic linkages in unbranched (1-&gt;6)-mannans.</text>
        <dbReference type="EC" id="3.2.1.101"/>
    </reaction>
</comment>
<keyword evidence="5" id="KW-0378">Hydrolase</keyword>
<dbReference type="GeneID" id="4355506"/>
<dbReference type="RefSeq" id="XP_001210837.1">
    <property type="nucleotide sequence ID" value="XM_001210837.1"/>
</dbReference>
<dbReference type="EMBL" id="CH476594">
    <property type="protein sequence ID" value="EAU39397.1"/>
    <property type="molecule type" value="Genomic_DNA"/>
</dbReference>
<dbReference type="InterPro" id="IPR014480">
    <property type="entry name" value="Mannan-1_6-alpha_mannosidase"/>
</dbReference>
<evidence type="ECO:0000256" key="1">
    <source>
        <dbReference type="ARBA" id="ARBA00001452"/>
    </source>
</evidence>
<dbReference type="GO" id="GO:0009272">
    <property type="term" value="P:fungal-type cell wall biogenesis"/>
    <property type="evidence" value="ECO:0007669"/>
    <property type="project" value="TreeGrafter"/>
</dbReference>
<keyword evidence="4 9" id="KW-0732">Signal</keyword>
<dbReference type="Proteomes" id="UP000007963">
    <property type="component" value="Unassembled WGS sequence"/>
</dbReference>
<dbReference type="AlphaFoldDB" id="Q0CZY3"/>
<dbReference type="SUPFAM" id="SSF48208">
    <property type="entry name" value="Six-hairpin glycosidases"/>
    <property type="match status" value="1"/>
</dbReference>
<dbReference type="InterPro" id="IPR005198">
    <property type="entry name" value="Glyco_hydro_76"/>
</dbReference>
<dbReference type="InterPro" id="IPR008928">
    <property type="entry name" value="6-hairpin_glycosidase_sf"/>
</dbReference>
<keyword evidence="8" id="KW-0812">Transmembrane</keyword>
<reference evidence="11" key="1">
    <citation type="submission" date="2005-09" db="EMBL/GenBank/DDBJ databases">
        <title>Annotation of the Aspergillus terreus NIH2624 genome.</title>
        <authorList>
            <person name="Birren B.W."/>
            <person name="Lander E.S."/>
            <person name="Galagan J.E."/>
            <person name="Nusbaum C."/>
            <person name="Devon K."/>
            <person name="Henn M."/>
            <person name="Ma L.-J."/>
            <person name="Jaffe D.B."/>
            <person name="Butler J."/>
            <person name="Alvarez P."/>
            <person name="Gnerre S."/>
            <person name="Grabherr M."/>
            <person name="Kleber M."/>
            <person name="Mauceli E.W."/>
            <person name="Brockman W."/>
            <person name="Rounsley S."/>
            <person name="Young S.K."/>
            <person name="LaButti K."/>
            <person name="Pushparaj V."/>
            <person name="DeCaprio D."/>
            <person name="Crawford M."/>
            <person name="Koehrsen M."/>
            <person name="Engels R."/>
            <person name="Montgomery P."/>
            <person name="Pearson M."/>
            <person name="Howarth C."/>
            <person name="Larson L."/>
            <person name="Luoma S."/>
            <person name="White J."/>
            <person name="Alvarado L."/>
            <person name="Kodira C.D."/>
            <person name="Zeng Q."/>
            <person name="Oleary S."/>
            <person name="Yandava C."/>
            <person name="Denning D.W."/>
            <person name="Nierman W.C."/>
            <person name="Milne T."/>
            <person name="Madden K."/>
        </authorList>
    </citation>
    <scope>NUCLEOTIDE SEQUENCE [LARGE SCALE GENOMIC DNA]</scope>
    <source>
        <strain evidence="11">NIH 2624 / FGSC A1156</strain>
    </source>
</reference>
<evidence type="ECO:0000256" key="5">
    <source>
        <dbReference type="ARBA" id="ARBA00022801"/>
    </source>
</evidence>
<dbReference type="OMA" id="YEHACEE"/>
<dbReference type="OrthoDB" id="4187847at2759"/>
<evidence type="ECO:0000256" key="8">
    <source>
        <dbReference type="SAM" id="Phobius"/>
    </source>
</evidence>
<keyword evidence="7" id="KW-0326">Glycosidase</keyword>
<feature type="signal peptide" evidence="9">
    <location>
        <begin position="1"/>
        <end position="25"/>
    </location>
</feature>
<dbReference type="GO" id="GO:0008496">
    <property type="term" value="F:mannan endo-1,6-alpha-mannosidase activity"/>
    <property type="evidence" value="ECO:0007669"/>
    <property type="project" value="UniProtKB-EC"/>
</dbReference>
<protein>
    <recommendedName>
        <fullName evidence="3">mannan endo-1,6-alpha-mannosidase</fullName>
        <ecNumber evidence="3">3.2.1.101</ecNumber>
    </recommendedName>
</protein>
<organism evidence="10 11">
    <name type="scientific">Aspergillus terreus (strain NIH 2624 / FGSC A1156)</name>
    <dbReference type="NCBI Taxonomy" id="341663"/>
    <lineage>
        <taxon>Eukaryota</taxon>
        <taxon>Fungi</taxon>
        <taxon>Dikarya</taxon>
        <taxon>Ascomycota</taxon>
        <taxon>Pezizomycotina</taxon>
        <taxon>Eurotiomycetes</taxon>
        <taxon>Eurotiomycetidae</taxon>
        <taxon>Eurotiales</taxon>
        <taxon>Aspergillaceae</taxon>
        <taxon>Aspergillus</taxon>
        <taxon>Aspergillus subgen. Circumdati</taxon>
    </lineage>
</organism>
<feature type="chain" id="PRO_5004170844" description="mannan endo-1,6-alpha-mannosidase" evidence="9">
    <location>
        <begin position="26"/>
        <end position="300"/>
    </location>
</feature>
<evidence type="ECO:0000313" key="10">
    <source>
        <dbReference type="EMBL" id="EAU39397.1"/>
    </source>
</evidence>
<dbReference type="eggNOG" id="ENOG502QSWP">
    <property type="taxonomic scope" value="Eukaryota"/>
</dbReference>
<comment type="similarity">
    <text evidence="2">Belongs to the glycosyl hydrolase 76 family.</text>
</comment>
<evidence type="ECO:0000256" key="4">
    <source>
        <dbReference type="ARBA" id="ARBA00022729"/>
    </source>
</evidence>
<sequence>MLLPLPRFRWSLVGLLLCQALHSAAISLDISDEQSIKDAASTAAWGMMRHYQGNESGQIPGKLPNTWWEGGAMFMTLIEYWHFTGDSTYNDEVTVGMQWQAGDDNYFPSNWSTYLLTAQGNDDQMFWGLAAMTAAELKLPDVSDGYSWLSLAQGVYNMQVGRWDTTTCNGGLRWQIWAYEAGYAMKNSISNGGLFQLAARLARYTNNATYAEWAEKIWDWSASVPLLSNSTWNVADSTDVDNGCTTQGNNQWTYNYGAYLAGAAYMYNYVSFYMVSGIRRWTARRLTDGRLDKRHGFQVD</sequence>
<dbReference type="STRING" id="341663.Q0CZY3"/>
<evidence type="ECO:0000256" key="6">
    <source>
        <dbReference type="ARBA" id="ARBA00023180"/>
    </source>
</evidence>
<dbReference type="EC" id="3.2.1.101" evidence="3"/>
<evidence type="ECO:0000256" key="3">
    <source>
        <dbReference type="ARBA" id="ARBA00012350"/>
    </source>
</evidence>